<protein>
    <submittedName>
        <fullName evidence="2">Uncharacterized protein</fullName>
    </submittedName>
</protein>
<gene>
    <name evidence="2" type="ORF">ILYODFUR_034798</name>
</gene>
<accession>A0ABV0TR20</accession>
<name>A0ABV0TR20_9TELE</name>
<comment type="caution">
    <text evidence="2">The sequence shown here is derived from an EMBL/GenBank/DDBJ whole genome shotgun (WGS) entry which is preliminary data.</text>
</comment>
<feature type="compositionally biased region" description="Basic and acidic residues" evidence="1">
    <location>
        <begin position="102"/>
        <end position="111"/>
    </location>
</feature>
<proteinExistence type="predicted"/>
<reference evidence="2 3" key="1">
    <citation type="submission" date="2021-06" db="EMBL/GenBank/DDBJ databases">
        <authorList>
            <person name="Palmer J.M."/>
        </authorList>
    </citation>
    <scope>NUCLEOTIDE SEQUENCE [LARGE SCALE GENOMIC DNA]</scope>
    <source>
        <strain evidence="3">if_2019</strain>
        <tissue evidence="2">Muscle</tissue>
    </source>
</reference>
<feature type="region of interest" description="Disordered" evidence="1">
    <location>
        <begin position="88"/>
        <end position="114"/>
    </location>
</feature>
<organism evidence="2 3">
    <name type="scientific">Ilyodon furcidens</name>
    <name type="common">goldbreast splitfin</name>
    <dbReference type="NCBI Taxonomy" id="33524"/>
    <lineage>
        <taxon>Eukaryota</taxon>
        <taxon>Metazoa</taxon>
        <taxon>Chordata</taxon>
        <taxon>Craniata</taxon>
        <taxon>Vertebrata</taxon>
        <taxon>Euteleostomi</taxon>
        <taxon>Actinopterygii</taxon>
        <taxon>Neopterygii</taxon>
        <taxon>Teleostei</taxon>
        <taxon>Neoteleostei</taxon>
        <taxon>Acanthomorphata</taxon>
        <taxon>Ovalentaria</taxon>
        <taxon>Atherinomorphae</taxon>
        <taxon>Cyprinodontiformes</taxon>
        <taxon>Goodeidae</taxon>
        <taxon>Ilyodon</taxon>
    </lineage>
</organism>
<evidence type="ECO:0000313" key="2">
    <source>
        <dbReference type="EMBL" id="MEQ2234770.1"/>
    </source>
</evidence>
<evidence type="ECO:0000313" key="3">
    <source>
        <dbReference type="Proteomes" id="UP001482620"/>
    </source>
</evidence>
<sequence>MQLMTVFFYLQSGFYWFPSSTFNERNQPCSINSSWVPWLAPDLRLGTLPVSCRVIIMLHHGNRQANEGEGSCLQGGVPFPWLLDKPPSAGIKLAPRRSPQPAERDAQRSEEGAPGANCRCPGLKINKGCAAWDLEDLFYSGTGGRRCDGEPCCL</sequence>
<dbReference type="EMBL" id="JAHRIQ010041147">
    <property type="protein sequence ID" value="MEQ2234770.1"/>
    <property type="molecule type" value="Genomic_DNA"/>
</dbReference>
<evidence type="ECO:0000256" key="1">
    <source>
        <dbReference type="SAM" id="MobiDB-lite"/>
    </source>
</evidence>
<keyword evidence="3" id="KW-1185">Reference proteome</keyword>
<dbReference type="Proteomes" id="UP001482620">
    <property type="component" value="Unassembled WGS sequence"/>
</dbReference>